<reference evidence="5" key="1">
    <citation type="journal article" date="2020" name="J. Eukaryot. Microbiol.">
        <title>De novo Sequencing, Assembly and Annotation of the Transcriptome for the Free-Living Testate Amoeba Arcella intermedia.</title>
        <authorList>
            <person name="Ribeiro G.M."/>
            <person name="Porfirio-Sousa A.L."/>
            <person name="Maurer-Alcala X.X."/>
            <person name="Katz L.A."/>
            <person name="Lahr D.J.G."/>
        </authorList>
    </citation>
    <scope>NUCLEOTIDE SEQUENCE</scope>
</reference>
<name>A0A6B2LLM1_9EUKA</name>
<dbReference type="Pfam" id="PF09420">
    <property type="entry name" value="Nop16"/>
    <property type="match status" value="1"/>
</dbReference>
<dbReference type="InterPro" id="IPR019002">
    <property type="entry name" value="Ribosome_biogenesis_Nop16"/>
</dbReference>
<comment type="similarity">
    <text evidence="2">Belongs to the NOP16 family.</text>
</comment>
<keyword evidence="4" id="KW-0539">Nucleus</keyword>
<sequence length="173" mass="20404">MTKAKGYRLNPRNKKKEKPVRLPIPTKLAKQKTLHYKSTAVNYELLGIVHNPNKTLDTKRTEDIDIETPNKHNIPAQPDKEMTDLLAIPAPPPEAPKTLGFKERWTWKKLFDKYGDNYKAMTRDIKLNPNQYTAKQCQKKIKIYLQTYKTLCDKIEQQRIEREQQEQQQQNKT</sequence>
<evidence type="ECO:0000256" key="1">
    <source>
        <dbReference type="ARBA" id="ARBA00004604"/>
    </source>
</evidence>
<dbReference type="PANTHER" id="PTHR13243">
    <property type="entry name" value="HSPC111 PROTEIN-RELATED"/>
    <property type="match status" value="1"/>
</dbReference>
<protein>
    <recommendedName>
        <fullName evidence="3">Nucleolar protein 16</fullName>
    </recommendedName>
</protein>
<dbReference type="PANTHER" id="PTHR13243:SF1">
    <property type="entry name" value="NUCLEOLAR PROTEIN 16"/>
    <property type="match status" value="1"/>
</dbReference>
<proteinExistence type="inferred from homology"/>
<accession>A0A6B2LLM1</accession>
<evidence type="ECO:0000256" key="3">
    <source>
        <dbReference type="ARBA" id="ARBA00015522"/>
    </source>
</evidence>
<organism evidence="5">
    <name type="scientific">Arcella intermedia</name>
    <dbReference type="NCBI Taxonomy" id="1963864"/>
    <lineage>
        <taxon>Eukaryota</taxon>
        <taxon>Amoebozoa</taxon>
        <taxon>Tubulinea</taxon>
        <taxon>Elardia</taxon>
        <taxon>Arcellinida</taxon>
        <taxon>Sphaerothecina</taxon>
        <taxon>Arcellidae</taxon>
        <taxon>Arcella</taxon>
    </lineage>
</organism>
<dbReference type="GO" id="GO:0005730">
    <property type="term" value="C:nucleolus"/>
    <property type="evidence" value="ECO:0007669"/>
    <property type="project" value="UniProtKB-SubCell"/>
</dbReference>
<comment type="subcellular location">
    <subcellularLocation>
        <location evidence="1">Nucleus</location>
        <location evidence="1">Nucleolus</location>
    </subcellularLocation>
</comment>
<dbReference type="EMBL" id="GIBP01008738">
    <property type="protein sequence ID" value="NDV37707.1"/>
    <property type="molecule type" value="Transcribed_RNA"/>
</dbReference>
<dbReference type="GO" id="GO:0042273">
    <property type="term" value="P:ribosomal large subunit biogenesis"/>
    <property type="evidence" value="ECO:0007669"/>
    <property type="project" value="TreeGrafter"/>
</dbReference>
<evidence type="ECO:0000313" key="5">
    <source>
        <dbReference type="EMBL" id="NDV37707.1"/>
    </source>
</evidence>
<evidence type="ECO:0000256" key="4">
    <source>
        <dbReference type="ARBA" id="ARBA00023242"/>
    </source>
</evidence>
<evidence type="ECO:0000256" key="2">
    <source>
        <dbReference type="ARBA" id="ARBA00008479"/>
    </source>
</evidence>
<dbReference type="AlphaFoldDB" id="A0A6B2LLM1"/>